<proteinExistence type="predicted"/>
<dbReference type="RefSeq" id="WP_166221241.1">
    <property type="nucleotide sequence ID" value="NZ_CP049801.1"/>
</dbReference>
<dbReference type="Gene3D" id="3.40.50.10320">
    <property type="entry name" value="LmbE-like"/>
    <property type="match status" value="1"/>
</dbReference>
<dbReference type="InterPro" id="IPR003737">
    <property type="entry name" value="GlcNAc_PI_deacetylase-related"/>
</dbReference>
<evidence type="ECO:0000313" key="1">
    <source>
        <dbReference type="EMBL" id="QIO04511.1"/>
    </source>
</evidence>
<sequence>MKSGIIAIGAHPDDIELGCGASLAKLANQGRDIFAIVLSNGSEGNPLKQNRIQETSDALNLLGVTKTFFLNFADTKLSLNLHEIILALEKILEDLSTQSNIERIYTMFKDDRHQDHRATYEASIVAFRHVKQILCYETPSSGAYFSPKVFEDVDEAYLNKKIDSLQHHASQIHKHYMSPHLIKSIALLRGQQAGFPLGEGFEPYKVVL</sequence>
<dbReference type="Pfam" id="PF02585">
    <property type="entry name" value="PIG-L"/>
    <property type="match status" value="1"/>
</dbReference>
<organism evidence="1 2">
    <name type="scientific">Acinetobacter shaoyimingii</name>
    <dbReference type="NCBI Taxonomy" id="2715164"/>
    <lineage>
        <taxon>Bacteria</taxon>
        <taxon>Pseudomonadati</taxon>
        <taxon>Pseudomonadota</taxon>
        <taxon>Gammaproteobacteria</taxon>
        <taxon>Moraxellales</taxon>
        <taxon>Moraxellaceae</taxon>
        <taxon>Acinetobacter</taxon>
    </lineage>
</organism>
<keyword evidence="2" id="KW-1185">Reference proteome</keyword>
<dbReference type="KEGG" id="asha:G8E00_00335"/>
<reference evidence="1 2" key="1">
    <citation type="submission" date="2020-03" db="EMBL/GenBank/DDBJ databases">
        <authorList>
            <person name="Zhu W."/>
        </authorList>
    </citation>
    <scope>NUCLEOTIDE SEQUENCE [LARGE SCALE GENOMIC DNA]</scope>
    <source>
        <strain evidence="1 2">323-1</strain>
    </source>
</reference>
<dbReference type="SUPFAM" id="SSF102588">
    <property type="entry name" value="LmbE-like"/>
    <property type="match status" value="1"/>
</dbReference>
<gene>
    <name evidence="1" type="ORF">G8E00_00335</name>
</gene>
<dbReference type="PANTHER" id="PTHR12993:SF30">
    <property type="entry name" value="N-ACETYL-ALPHA-D-GLUCOSAMINYL L-MALATE DEACETYLASE 1"/>
    <property type="match status" value="1"/>
</dbReference>
<accession>A0A6G8RRH7</accession>
<dbReference type="AlphaFoldDB" id="A0A6G8RRH7"/>
<dbReference type="InterPro" id="IPR024078">
    <property type="entry name" value="LmbE-like_dom_sf"/>
</dbReference>
<dbReference type="EMBL" id="CP049801">
    <property type="protein sequence ID" value="QIO04511.1"/>
    <property type="molecule type" value="Genomic_DNA"/>
</dbReference>
<dbReference type="GO" id="GO:0016811">
    <property type="term" value="F:hydrolase activity, acting on carbon-nitrogen (but not peptide) bonds, in linear amides"/>
    <property type="evidence" value="ECO:0007669"/>
    <property type="project" value="TreeGrafter"/>
</dbReference>
<evidence type="ECO:0000313" key="2">
    <source>
        <dbReference type="Proteomes" id="UP000502297"/>
    </source>
</evidence>
<protein>
    <submittedName>
        <fullName evidence="1">PIG-L family deacetylase</fullName>
    </submittedName>
</protein>
<dbReference type="Proteomes" id="UP000502297">
    <property type="component" value="Chromosome"/>
</dbReference>
<dbReference type="PANTHER" id="PTHR12993">
    <property type="entry name" value="N-ACETYLGLUCOSAMINYL-PHOSPHATIDYLINOSITOL DE-N-ACETYLASE-RELATED"/>
    <property type="match status" value="1"/>
</dbReference>
<name>A0A6G8RRH7_9GAMM</name>